<proteinExistence type="inferred from homology"/>
<evidence type="ECO:0000256" key="2">
    <source>
        <dbReference type="ARBA" id="ARBA00007643"/>
    </source>
</evidence>
<dbReference type="GO" id="GO:0005634">
    <property type="term" value="C:nucleus"/>
    <property type="evidence" value="ECO:0007669"/>
    <property type="project" value="UniProtKB-SubCell"/>
</dbReference>
<name>A0ABD2Q640_9PLAT</name>
<keyword evidence="6" id="KW-1185">Reference proteome</keyword>
<comment type="caution">
    <text evidence="5">The sequence shown here is derived from an EMBL/GenBank/DDBJ whole genome shotgun (WGS) entry which is preliminary data.</text>
</comment>
<dbReference type="InterPro" id="IPR010756">
    <property type="entry name" value="Tls1-like"/>
</dbReference>
<feature type="compositionally biased region" description="Basic residues" evidence="4">
    <location>
        <begin position="295"/>
        <end position="306"/>
    </location>
</feature>
<comment type="subcellular location">
    <subcellularLocation>
        <location evidence="1">Nucleus</location>
    </subcellularLocation>
</comment>
<dbReference type="PANTHER" id="PTHR13486">
    <property type="entry name" value="TELOMERE LENGTH AND SILENCING PROTEIN 1 TLS1 FAMILY MEMBER"/>
    <property type="match status" value="1"/>
</dbReference>
<reference evidence="5 6" key="1">
    <citation type="submission" date="2024-11" db="EMBL/GenBank/DDBJ databases">
        <title>Adaptive evolution of stress response genes in parasites aligns with host niche diversity.</title>
        <authorList>
            <person name="Hahn C."/>
            <person name="Resl P."/>
        </authorList>
    </citation>
    <scope>NUCLEOTIDE SEQUENCE [LARGE SCALE GENOMIC DNA]</scope>
    <source>
        <strain evidence="5">EGGRZ-B1_66</strain>
        <tissue evidence="5">Body</tissue>
    </source>
</reference>
<feature type="region of interest" description="Disordered" evidence="4">
    <location>
        <begin position="286"/>
        <end position="306"/>
    </location>
</feature>
<protein>
    <submittedName>
        <fullName evidence="5">Uncharacterized protein</fullName>
    </submittedName>
</protein>
<feature type="region of interest" description="Disordered" evidence="4">
    <location>
        <begin position="1"/>
        <end position="32"/>
    </location>
</feature>
<dbReference type="PANTHER" id="PTHR13486:SF2">
    <property type="entry name" value="SPLICING FACTOR C9ORF78"/>
    <property type="match status" value="1"/>
</dbReference>
<organism evidence="5 6">
    <name type="scientific">Cichlidogyrus casuarinus</name>
    <dbReference type="NCBI Taxonomy" id="1844966"/>
    <lineage>
        <taxon>Eukaryota</taxon>
        <taxon>Metazoa</taxon>
        <taxon>Spiralia</taxon>
        <taxon>Lophotrochozoa</taxon>
        <taxon>Platyhelminthes</taxon>
        <taxon>Monogenea</taxon>
        <taxon>Monopisthocotylea</taxon>
        <taxon>Dactylogyridea</taxon>
        <taxon>Ancyrocephalidae</taxon>
        <taxon>Cichlidogyrus</taxon>
    </lineage>
</organism>
<evidence type="ECO:0000313" key="6">
    <source>
        <dbReference type="Proteomes" id="UP001626550"/>
    </source>
</evidence>
<dbReference type="Proteomes" id="UP001626550">
    <property type="component" value="Unassembled WGS sequence"/>
</dbReference>
<dbReference type="AlphaFoldDB" id="A0ABD2Q640"/>
<dbReference type="EMBL" id="JBJKFK010000840">
    <property type="protein sequence ID" value="KAL3315045.1"/>
    <property type="molecule type" value="Genomic_DNA"/>
</dbReference>
<evidence type="ECO:0000256" key="4">
    <source>
        <dbReference type="SAM" id="MobiDB-lite"/>
    </source>
</evidence>
<accession>A0ABD2Q640</accession>
<gene>
    <name evidence="5" type="ORF">Ciccas_006327</name>
</gene>
<evidence type="ECO:0000256" key="3">
    <source>
        <dbReference type="ARBA" id="ARBA00023242"/>
    </source>
</evidence>
<dbReference type="Pfam" id="PF07052">
    <property type="entry name" value="Hep_59"/>
    <property type="match status" value="1"/>
</dbReference>
<evidence type="ECO:0000313" key="5">
    <source>
        <dbReference type="EMBL" id="KAL3315045.1"/>
    </source>
</evidence>
<sequence length="306" mass="35160">METEPLFKTHRRRKPQTLRNKDSIFKESSDLNKQVDNAEDELEMVSSIKDFQKLRKKQPGIDAEILSNGKKVKLDYDTKLKLDIKGNEEEEDQVRLSRNFASETNKRDEDAEMLKYIEAELAKRKGASEEDKVEENKITIDVLNHIPKDLRPSIGDVSEDMLSNQMLVGIPEVDLGVEAKMKNIEATEFAKQKLVKDRANKRKATDGDTDLVPCNVSVNFVQHSRWKDTAGVVELATEEEDHEAQQTMLRIFHSRRVPLPKGAVLKESVKEDEAVAAERRRLEAEKATDNMALQRFKKNAKDRKRF</sequence>
<comment type="similarity">
    <text evidence="2">Belongs to the TLS1 family.</text>
</comment>
<feature type="compositionally biased region" description="Basic and acidic residues" evidence="4">
    <location>
        <begin position="19"/>
        <end position="30"/>
    </location>
</feature>
<evidence type="ECO:0000256" key="1">
    <source>
        <dbReference type="ARBA" id="ARBA00004123"/>
    </source>
</evidence>
<keyword evidence="3" id="KW-0539">Nucleus</keyword>